<dbReference type="EC" id="2.4.-.-" evidence="4"/>
<dbReference type="InterPro" id="IPR028098">
    <property type="entry name" value="Glyco_trans_4-like_N"/>
</dbReference>
<dbReference type="PANTHER" id="PTHR45947:SF3">
    <property type="entry name" value="SULFOQUINOVOSYL TRANSFERASE SQD2"/>
    <property type="match status" value="1"/>
</dbReference>
<feature type="domain" description="Glycosyl transferase family 1" evidence="2">
    <location>
        <begin position="222"/>
        <end position="367"/>
    </location>
</feature>
<keyword evidence="4" id="KW-0328">Glycosyltransferase</keyword>
<sequence>MTKRKIAIYNLNTYPEMSGGSERSCLELAKELITLGEDVRVVTLNPFKDGFNKLRYDNVDIYKLPLLNVYWPTDKRKKSLIKKIIWNAIDIANLPMCIILSVFLRKQGVNIVHTNNIKGASPLAFPIFKLFGFKVVHTTRDYYLLDDESWYRDIRSNHNTTKLKAKRCAKNIFSKSVDCVVYNSEYMMEYHKACGFFKNTSNKVIYNGFDPKIYMRSELRKNPKKIKVFGFIGRVTKEKGLDLLIDGFLKFKNGDYKLIIAGATLDDFLDIYPEFENAIKDRTDISFIGFTENIEFYNQVDCVVVPSRYNEPFGRVAMESIFMGKSVIVSERGGLPEQIIPGVIGTVCKDNDFHTSMQNVIQLSNDKFPASDTHIDLNKFTIRYSAHAYLDVYKEVLNEL</sequence>
<dbReference type="Pfam" id="PF00534">
    <property type="entry name" value="Glycos_transf_1"/>
    <property type="match status" value="1"/>
</dbReference>
<dbReference type="InterPro" id="IPR001296">
    <property type="entry name" value="Glyco_trans_1"/>
</dbReference>
<dbReference type="SUPFAM" id="SSF53756">
    <property type="entry name" value="UDP-Glycosyltransferase/glycogen phosphorylase"/>
    <property type="match status" value="1"/>
</dbReference>
<evidence type="ECO:0000313" key="5">
    <source>
        <dbReference type="Proteomes" id="UP001221816"/>
    </source>
</evidence>
<evidence type="ECO:0000256" key="1">
    <source>
        <dbReference type="SAM" id="Phobius"/>
    </source>
</evidence>
<evidence type="ECO:0000313" key="4">
    <source>
        <dbReference type="EMBL" id="MDC0696460.1"/>
    </source>
</evidence>
<organism evidence="4 5">
    <name type="scientific">Klebsiella pasteurii</name>
    <dbReference type="NCBI Taxonomy" id="2587529"/>
    <lineage>
        <taxon>Bacteria</taxon>
        <taxon>Pseudomonadati</taxon>
        <taxon>Pseudomonadota</taxon>
        <taxon>Gammaproteobacteria</taxon>
        <taxon>Enterobacterales</taxon>
        <taxon>Enterobacteriaceae</taxon>
        <taxon>Klebsiella/Raoultella group</taxon>
        <taxon>Klebsiella</taxon>
    </lineage>
</organism>
<keyword evidence="1" id="KW-0812">Transmembrane</keyword>
<keyword evidence="5" id="KW-1185">Reference proteome</keyword>
<dbReference type="Proteomes" id="UP001221816">
    <property type="component" value="Unassembled WGS sequence"/>
</dbReference>
<dbReference type="EMBL" id="JAQNDI010000028">
    <property type="protein sequence ID" value="MDC0696460.1"/>
    <property type="molecule type" value="Genomic_DNA"/>
</dbReference>
<proteinExistence type="predicted"/>
<comment type="caution">
    <text evidence="4">The sequence shown here is derived from an EMBL/GenBank/DDBJ whole genome shotgun (WGS) entry which is preliminary data.</text>
</comment>
<evidence type="ECO:0000259" key="3">
    <source>
        <dbReference type="Pfam" id="PF13439"/>
    </source>
</evidence>
<keyword evidence="1" id="KW-0472">Membrane</keyword>
<keyword evidence="1" id="KW-1133">Transmembrane helix</keyword>
<dbReference type="Pfam" id="PF13439">
    <property type="entry name" value="Glyco_transf_4"/>
    <property type="match status" value="1"/>
</dbReference>
<keyword evidence="4" id="KW-0808">Transferase</keyword>
<feature type="transmembrane region" description="Helical" evidence="1">
    <location>
        <begin position="84"/>
        <end position="104"/>
    </location>
</feature>
<name>A0ABT5CY36_9ENTR</name>
<dbReference type="GO" id="GO:0016757">
    <property type="term" value="F:glycosyltransferase activity"/>
    <property type="evidence" value="ECO:0007669"/>
    <property type="project" value="UniProtKB-KW"/>
</dbReference>
<accession>A0ABT5CY36</accession>
<dbReference type="InterPro" id="IPR050194">
    <property type="entry name" value="Glycosyltransferase_grp1"/>
</dbReference>
<dbReference type="PANTHER" id="PTHR45947">
    <property type="entry name" value="SULFOQUINOVOSYL TRANSFERASE SQD2"/>
    <property type="match status" value="1"/>
</dbReference>
<protein>
    <submittedName>
        <fullName evidence="4">Glycosyltransferase</fullName>
        <ecNumber evidence="4">2.4.-.-</ecNumber>
    </submittedName>
</protein>
<dbReference type="Gene3D" id="3.40.50.2000">
    <property type="entry name" value="Glycogen Phosphorylase B"/>
    <property type="match status" value="2"/>
</dbReference>
<feature type="domain" description="Glycosyltransferase subfamily 4-like N-terminal" evidence="3">
    <location>
        <begin position="19"/>
        <end position="211"/>
    </location>
</feature>
<reference evidence="4 5" key="1">
    <citation type="submission" date="2023-01" db="EMBL/GenBank/DDBJ databases">
        <authorList>
            <person name="Dale J."/>
        </authorList>
    </citation>
    <scope>NUCLEOTIDE SEQUENCE [LARGE SCALE GENOMIC DNA]</scope>
    <source>
        <strain evidence="4 5">2022EL-01098</strain>
    </source>
</reference>
<gene>
    <name evidence="4" type="ORF">PIK62_28205</name>
</gene>
<evidence type="ECO:0000259" key="2">
    <source>
        <dbReference type="Pfam" id="PF00534"/>
    </source>
</evidence>
<dbReference type="RefSeq" id="WP_272028398.1">
    <property type="nucleotide sequence ID" value="NZ_JAQNDH010000035.1"/>
</dbReference>